<accession>A0A2U1J251</accession>
<dbReference type="GO" id="GO:0016973">
    <property type="term" value="P:poly(A)+ mRNA export from nucleus"/>
    <property type="evidence" value="ECO:0007669"/>
    <property type="project" value="TreeGrafter"/>
</dbReference>
<dbReference type="GO" id="GO:0006368">
    <property type="term" value="P:transcription elongation by RNA polymerase II"/>
    <property type="evidence" value="ECO:0007669"/>
    <property type="project" value="TreeGrafter"/>
</dbReference>
<keyword evidence="4" id="KW-1185">Reference proteome</keyword>
<protein>
    <recommendedName>
        <fullName evidence="1">PCI domain-containing protein</fullName>
    </recommendedName>
</protein>
<dbReference type="Pfam" id="PF01399">
    <property type="entry name" value="PCI"/>
    <property type="match status" value="1"/>
</dbReference>
<dbReference type="Proteomes" id="UP000245591">
    <property type="component" value="Unassembled WGS sequence"/>
</dbReference>
<dbReference type="PANTHER" id="PTHR12732:SF8">
    <property type="entry name" value="NUCLEAR MRNA EXPORT PROTEIN THP1"/>
    <property type="match status" value="1"/>
</dbReference>
<feature type="domain" description="PCI" evidence="1">
    <location>
        <begin position="321"/>
        <end position="392"/>
    </location>
</feature>
<dbReference type="GO" id="GO:0003723">
    <property type="term" value="F:RNA binding"/>
    <property type="evidence" value="ECO:0007669"/>
    <property type="project" value="InterPro"/>
</dbReference>
<evidence type="ECO:0000259" key="1">
    <source>
        <dbReference type="Pfam" id="PF01399"/>
    </source>
</evidence>
<sequence length="411" mass="47930">MNNLFSFKQYFTAINISYKNKDSKSFQTLFPATNDSILDLYSKIQSKLPIPTFLWGDFSESTLIEFVKAYTSFVISYPNSSNFERWICSLQVLNMLIPAFTRHDAFWLVQTVKSLTKCSFLLYYSIPKKQRQMDANKMGELLQRIIKVQMSDRTPLPNSKRAGVYSIVNMFLHFSIESGSMGPLVGLISNIRTSGPPIEEFPISDQVSFSYWLGRYYLIRHQLRQAQNEFEFALEHCPKEHIKNKRIIVEYAIVVNILRGKLPTDTLLEKYGLSYIYSQLVFYYHKGFVGKFKELLKVNFEHFRKLGVYLLLLERSEIPLYRNLILRLFRVKKTIQSESFVLTFEEILSSMTLSTESNEFDYNDVECILSNLIEQGFIRGHIQPQQNILVLSRTNPFPRIKDIKPPIGLPV</sequence>
<comment type="caution">
    <text evidence="2">The sequence shown here is derived from an EMBL/GenBank/DDBJ whole genome shotgun (WGS) entry which is preliminary data.</text>
</comment>
<evidence type="ECO:0000313" key="2">
    <source>
        <dbReference type="EMBL" id="PVZ99151.1"/>
    </source>
</evidence>
<dbReference type="GO" id="GO:0003690">
    <property type="term" value="F:double-stranded DNA binding"/>
    <property type="evidence" value="ECO:0007669"/>
    <property type="project" value="InterPro"/>
</dbReference>
<name>A0A2U1J251_SMIAN</name>
<dbReference type="EMBL" id="MBFU01000469">
    <property type="protein sequence ID" value="PVZ99151.1"/>
    <property type="molecule type" value="Genomic_DNA"/>
</dbReference>
<dbReference type="EMBL" id="MBFU01000333">
    <property type="protein sequence ID" value="PWA00456.1"/>
    <property type="molecule type" value="Genomic_DNA"/>
</dbReference>
<dbReference type="InterPro" id="IPR036388">
    <property type="entry name" value="WH-like_DNA-bd_sf"/>
</dbReference>
<organism evidence="2 4">
    <name type="scientific">Smittium angustum</name>
    <dbReference type="NCBI Taxonomy" id="133377"/>
    <lineage>
        <taxon>Eukaryota</taxon>
        <taxon>Fungi</taxon>
        <taxon>Fungi incertae sedis</taxon>
        <taxon>Zoopagomycota</taxon>
        <taxon>Kickxellomycotina</taxon>
        <taxon>Harpellomycetes</taxon>
        <taxon>Harpellales</taxon>
        <taxon>Legeriomycetaceae</taxon>
        <taxon>Smittium</taxon>
    </lineage>
</organism>
<dbReference type="Gene3D" id="1.10.10.10">
    <property type="entry name" value="Winged helix-like DNA-binding domain superfamily/Winged helix DNA-binding domain"/>
    <property type="match status" value="1"/>
</dbReference>
<dbReference type="GO" id="GO:0000973">
    <property type="term" value="P:post-transcriptional tethering of RNA polymerase II gene DNA at nuclear periphery"/>
    <property type="evidence" value="ECO:0007669"/>
    <property type="project" value="TreeGrafter"/>
</dbReference>
<dbReference type="GO" id="GO:0070390">
    <property type="term" value="C:transcription export complex 2"/>
    <property type="evidence" value="ECO:0007669"/>
    <property type="project" value="TreeGrafter"/>
</dbReference>
<gene>
    <name evidence="3" type="ORF">BB558_003467</name>
    <name evidence="2" type="ORF">BB558_004850</name>
</gene>
<reference evidence="2 4" key="1">
    <citation type="journal article" date="2018" name="MBio">
        <title>Comparative Genomics Reveals the Core Gene Toolbox for the Fungus-Insect Symbiosis.</title>
        <authorList>
            <person name="Wang Y."/>
            <person name="Stata M."/>
            <person name="Wang W."/>
            <person name="Stajich J.E."/>
            <person name="White M.M."/>
            <person name="Moncalvo J.M."/>
        </authorList>
    </citation>
    <scope>NUCLEOTIDE SEQUENCE [LARGE SCALE GENOMIC DNA]</scope>
    <source>
        <strain evidence="2 4">AUS-126-30</strain>
    </source>
</reference>
<evidence type="ECO:0000313" key="3">
    <source>
        <dbReference type="EMBL" id="PWA00456.1"/>
    </source>
</evidence>
<dbReference type="PANTHER" id="PTHR12732">
    <property type="entry name" value="UNCHARACTERIZED PROTEASOME COMPONENT REGION PCI-CONTAINING"/>
    <property type="match status" value="1"/>
</dbReference>
<dbReference type="AlphaFoldDB" id="A0A2U1J251"/>
<dbReference type="InterPro" id="IPR000717">
    <property type="entry name" value="PCI_dom"/>
</dbReference>
<dbReference type="SMART" id="SM00753">
    <property type="entry name" value="PAM"/>
    <property type="match status" value="1"/>
</dbReference>
<dbReference type="InterPro" id="IPR045114">
    <property type="entry name" value="Csn12-like"/>
</dbReference>
<evidence type="ECO:0000313" key="4">
    <source>
        <dbReference type="Proteomes" id="UP000245591"/>
    </source>
</evidence>
<proteinExistence type="predicted"/>